<organism evidence="2 3">
    <name type="scientific">Cystoisospora suis</name>
    <dbReference type="NCBI Taxonomy" id="483139"/>
    <lineage>
        <taxon>Eukaryota</taxon>
        <taxon>Sar</taxon>
        <taxon>Alveolata</taxon>
        <taxon>Apicomplexa</taxon>
        <taxon>Conoidasida</taxon>
        <taxon>Coccidia</taxon>
        <taxon>Eucoccidiorida</taxon>
        <taxon>Eimeriorina</taxon>
        <taxon>Sarcocystidae</taxon>
        <taxon>Cystoisospora</taxon>
    </lineage>
</organism>
<dbReference type="AlphaFoldDB" id="A0A2C6KEE3"/>
<evidence type="ECO:0000256" key="1">
    <source>
        <dbReference type="SAM" id="MobiDB-lite"/>
    </source>
</evidence>
<dbReference type="OrthoDB" id="308383at2759"/>
<dbReference type="RefSeq" id="XP_067916489.1">
    <property type="nucleotide sequence ID" value="XM_068071535.1"/>
</dbReference>
<feature type="non-terminal residue" evidence="2">
    <location>
        <position position="269"/>
    </location>
</feature>
<sequence>MKGETFFGLQSPYVVENLKPKLMELLLWRGVKRLSHIHPSRLGIFLRHCHRVEQWERKWPREKSVSHQAWSKKKKTPGEGAGELGVPRDLRMNPLDEDQQDNAYYYPLQHSSSSSTSSSSSYYYGDTRMKGGGDSTGGLFYGENIEDLMVASFSRLGEKAGLKSFQDPAAFGSLHSTGGGNFLPFSSSLSLSSSHLLLPSSSSSSSSSSSRFASSLSRARGAKRQFDQLPPSMQYRYLQSVNVDERLSVRSSRIHGQGLFANVPIAEGE</sequence>
<evidence type="ECO:0000313" key="2">
    <source>
        <dbReference type="EMBL" id="PHJ14753.1"/>
    </source>
</evidence>
<dbReference type="EMBL" id="MIGC01011772">
    <property type="protein sequence ID" value="PHJ14753.1"/>
    <property type="molecule type" value="Genomic_DNA"/>
</dbReference>
<keyword evidence="3" id="KW-1185">Reference proteome</keyword>
<dbReference type="Proteomes" id="UP000221165">
    <property type="component" value="Unassembled WGS sequence"/>
</dbReference>
<name>A0A2C6KEE3_9APIC</name>
<keyword evidence="2" id="KW-0489">Methyltransferase</keyword>
<evidence type="ECO:0000313" key="3">
    <source>
        <dbReference type="Proteomes" id="UP000221165"/>
    </source>
</evidence>
<dbReference type="GO" id="GO:0032259">
    <property type="term" value="P:methylation"/>
    <property type="evidence" value="ECO:0007669"/>
    <property type="project" value="UniProtKB-KW"/>
</dbReference>
<keyword evidence="2" id="KW-0808">Transferase</keyword>
<protein>
    <submittedName>
        <fullName evidence="2">Histone lysine methyltransferase set1</fullName>
    </submittedName>
</protein>
<dbReference type="GO" id="GO:0008168">
    <property type="term" value="F:methyltransferase activity"/>
    <property type="evidence" value="ECO:0007669"/>
    <property type="project" value="UniProtKB-KW"/>
</dbReference>
<gene>
    <name evidence="2" type="ORF">CSUI_011437</name>
</gene>
<feature type="region of interest" description="Disordered" evidence="1">
    <location>
        <begin position="66"/>
        <end position="93"/>
    </location>
</feature>
<comment type="caution">
    <text evidence="2">The sequence shown here is derived from an EMBL/GenBank/DDBJ whole genome shotgun (WGS) entry which is preliminary data.</text>
</comment>
<dbReference type="GeneID" id="94434746"/>
<proteinExistence type="predicted"/>
<accession>A0A2C6KEE3</accession>
<reference evidence="2 3" key="1">
    <citation type="journal article" date="2017" name="Int. J. Parasitol.">
        <title>The genome of the protozoan parasite Cystoisospora suis and a reverse vaccinology approach to identify vaccine candidates.</title>
        <authorList>
            <person name="Palmieri N."/>
            <person name="Shrestha A."/>
            <person name="Ruttkowski B."/>
            <person name="Beck T."/>
            <person name="Vogl C."/>
            <person name="Tomley F."/>
            <person name="Blake D.P."/>
            <person name="Joachim A."/>
        </authorList>
    </citation>
    <scope>NUCLEOTIDE SEQUENCE [LARGE SCALE GENOMIC DNA]</scope>
    <source>
        <strain evidence="2 3">Wien I</strain>
    </source>
</reference>
<dbReference type="VEuPathDB" id="ToxoDB:CSUI_011437"/>